<dbReference type="InterPro" id="IPR044259">
    <property type="entry name" value="CYP37-like"/>
</dbReference>
<feature type="non-terminal residue" evidence="1">
    <location>
        <position position="1"/>
    </location>
</feature>
<comment type="caution">
    <text evidence="1">The sequence shown here is derived from an EMBL/GenBank/DDBJ whole genome shotgun (WGS) entry which is preliminary data.</text>
</comment>
<protein>
    <submittedName>
        <fullName evidence="1">Peptidyl-prolyl cis-trans isomerase CYP37, chloroplastic</fullName>
    </submittedName>
</protein>
<keyword evidence="1" id="KW-0413">Isomerase</keyword>
<dbReference type="AlphaFoldDB" id="A0A371EJ05"/>
<organism evidence="1 2">
    <name type="scientific">Mucuna pruriens</name>
    <name type="common">Velvet bean</name>
    <name type="synonym">Dolichos pruriens</name>
    <dbReference type="NCBI Taxonomy" id="157652"/>
    <lineage>
        <taxon>Eukaryota</taxon>
        <taxon>Viridiplantae</taxon>
        <taxon>Streptophyta</taxon>
        <taxon>Embryophyta</taxon>
        <taxon>Tracheophyta</taxon>
        <taxon>Spermatophyta</taxon>
        <taxon>Magnoliopsida</taxon>
        <taxon>eudicotyledons</taxon>
        <taxon>Gunneridae</taxon>
        <taxon>Pentapetalae</taxon>
        <taxon>rosids</taxon>
        <taxon>fabids</taxon>
        <taxon>Fabales</taxon>
        <taxon>Fabaceae</taxon>
        <taxon>Papilionoideae</taxon>
        <taxon>50 kb inversion clade</taxon>
        <taxon>NPAAA clade</taxon>
        <taxon>indigoferoid/millettioid clade</taxon>
        <taxon>Phaseoleae</taxon>
        <taxon>Mucuna</taxon>
    </lineage>
</organism>
<keyword evidence="2" id="KW-1185">Reference proteome</keyword>
<name>A0A371EJ05_MUCPR</name>
<dbReference type="STRING" id="157652.A0A371EJ05"/>
<sequence length="108" mass="11705">MPRLAFSHCHVRVLVMMQEVRDARATSAGVVERIVKRLRSVVPIVIASVQISALVPLVDYVSSPDAAEAVLYSPDTKVPRTGELALRRAIPANANMKAIQGKFGQAIN</sequence>
<dbReference type="PANTHER" id="PTHR47318:SF1">
    <property type="entry name" value="PEPTIDYL-PROLYL CIS-TRANS ISOMERASE CYP37, CHLOROPLASTIC"/>
    <property type="match status" value="1"/>
</dbReference>
<dbReference type="Proteomes" id="UP000257109">
    <property type="component" value="Unassembled WGS sequence"/>
</dbReference>
<dbReference type="GO" id="GO:0016853">
    <property type="term" value="F:isomerase activity"/>
    <property type="evidence" value="ECO:0007669"/>
    <property type="project" value="UniProtKB-KW"/>
</dbReference>
<reference evidence="1" key="1">
    <citation type="submission" date="2018-05" db="EMBL/GenBank/DDBJ databases">
        <title>Draft genome of Mucuna pruriens seed.</title>
        <authorList>
            <person name="Nnadi N.E."/>
            <person name="Vos R."/>
            <person name="Hasami M.H."/>
            <person name="Devisetty U.K."/>
            <person name="Aguiy J.C."/>
        </authorList>
    </citation>
    <scope>NUCLEOTIDE SEQUENCE [LARGE SCALE GENOMIC DNA]</scope>
    <source>
        <strain evidence="1">JCA_2017</strain>
    </source>
</reference>
<accession>A0A371EJ05</accession>
<dbReference type="OrthoDB" id="1735926at2759"/>
<evidence type="ECO:0000313" key="1">
    <source>
        <dbReference type="EMBL" id="RDX65869.1"/>
    </source>
</evidence>
<gene>
    <name evidence="1" type="primary">CYP37</name>
    <name evidence="1" type="ORF">CR513_55431</name>
</gene>
<evidence type="ECO:0000313" key="2">
    <source>
        <dbReference type="Proteomes" id="UP000257109"/>
    </source>
</evidence>
<proteinExistence type="predicted"/>
<dbReference type="EMBL" id="QJKJ01013700">
    <property type="protein sequence ID" value="RDX65869.1"/>
    <property type="molecule type" value="Genomic_DNA"/>
</dbReference>
<dbReference type="PANTHER" id="PTHR47318">
    <property type="entry name" value="PEPTIDYL-PROLYL CIS-TRANS ISOMERASE CYP37, CHLOROPLASTIC"/>
    <property type="match status" value="1"/>
</dbReference>